<name>A0A1Y2KWU2_9PROT</name>
<sequence length="431" mass="48322">MTGTKTVNGDISRGVLDIDALKKLSRTLLKSLRADEADARKRLKEHHPKAANRKAADFKVSDAQQILARENGFISWPEMKTHIDQMVLTEQQIATGWMTVPDTPGTLHIRCGSDIRNNLELAGFKGHFQEFADPFCQGPVPDVPLPVLMQQRADFIASAYDLDPEQTQNRQHEEYSALMAAGDYRHIVLWFEHDSYDQLILAFLLDFFGALRLPAKVELICINSVPDVDKFTGLGQLTPDQLRWTWENTRAPIGDSHYDLGRKVWKAVRAANPADLATFAKSASATRPIGLMAKALQRHLAELPASHNDLSLTQQLILEILAEAGPLTAIRVFGRLMRDKEPLPFLGDIMLWHVLADMMTVTDGAEPPFSVDDTTLPWPERTLTLTETGSQIMRGDKRFFEIYRGTRWVGGVKISADPACPHWDIARKVVV</sequence>
<dbReference type="OrthoDB" id="127805at2"/>
<dbReference type="InterPro" id="IPR014973">
    <property type="entry name" value="DUF1835"/>
</dbReference>
<proteinExistence type="predicted"/>
<evidence type="ECO:0000313" key="3">
    <source>
        <dbReference type="Proteomes" id="UP000193391"/>
    </source>
</evidence>
<dbReference type="RefSeq" id="WP_085585114.1">
    <property type="nucleotide sequence ID" value="NZ_JFKA01000010.1"/>
</dbReference>
<keyword evidence="3" id="KW-1185">Reference proteome</keyword>
<organism evidence="2 3">
    <name type="scientific">Thalassospira mesophila</name>
    <dbReference type="NCBI Taxonomy" id="1293891"/>
    <lineage>
        <taxon>Bacteria</taxon>
        <taxon>Pseudomonadati</taxon>
        <taxon>Pseudomonadota</taxon>
        <taxon>Alphaproteobacteria</taxon>
        <taxon>Rhodospirillales</taxon>
        <taxon>Thalassospiraceae</taxon>
        <taxon>Thalassospira</taxon>
    </lineage>
</organism>
<comment type="caution">
    <text evidence="2">The sequence shown here is derived from an EMBL/GenBank/DDBJ whole genome shotgun (WGS) entry which is preliminary data.</text>
</comment>
<dbReference type="EMBL" id="JFKA01000010">
    <property type="protein sequence ID" value="OSQ36658.1"/>
    <property type="molecule type" value="Genomic_DNA"/>
</dbReference>
<accession>A0A1Y2KWU2</accession>
<dbReference type="AlphaFoldDB" id="A0A1Y2KWU2"/>
<dbReference type="Proteomes" id="UP000193391">
    <property type="component" value="Unassembled WGS sequence"/>
</dbReference>
<evidence type="ECO:0000313" key="2">
    <source>
        <dbReference type="EMBL" id="OSQ36658.1"/>
    </source>
</evidence>
<feature type="domain" description="DUF1835" evidence="1">
    <location>
        <begin position="107"/>
        <end position="208"/>
    </location>
</feature>
<dbReference type="STRING" id="1293891.TMES_17540"/>
<gene>
    <name evidence="2" type="ORF">TMES_17540</name>
</gene>
<dbReference type="Pfam" id="PF08874">
    <property type="entry name" value="DUF1835"/>
    <property type="match status" value="1"/>
</dbReference>
<reference evidence="2 3" key="1">
    <citation type="submission" date="2014-03" db="EMBL/GenBank/DDBJ databases">
        <title>The draft genome sequence of Thalassospira mesophila JCM 18969.</title>
        <authorList>
            <person name="Lai Q."/>
            <person name="Shao Z."/>
        </authorList>
    </citation>
    <scope>NUCLEOTIDE SEQUENCE [LARGE SCALE GENOMIC DNA]</scope>
    <source>
        <strain evidence="2 3">JCM 18969</strain>
    </source>
</reference>
<protein>
    <recommendedName>
        <fullName evidence="1">DUF1835 domain-containing protein</fullName>
    </recommendedName>
</protein>
<evidence type="ECO:0000259" key="1">
    <source>
        <dbReference type="Pfam" id="PF08874"/>
    </source>
</evidence>